<sequence length="962" mass="111179">MNYTFCFNLHFETTLGFYVPIPYVVNNQQEIDYVDKKPSPEVLADLGISEKKIEQDQKTLLKICKSLEVPSILKKYSAKKKFKTYTELMLDPSMEDGVLRFLHFQLDNFYSIVQKNNYPLAINMDLDKNFAKHRIATSNESMKAFLKFDKTENDIKYSLFLKSQDQLLFPEKQSITLLLNKSKWMVLNKKLVALEGINTKNIEPFLKKNAIEISLKLAPQYFENFIKNIVKKVDFEATGFESIVKNQPIKVGLNLQNDFFTNQYLISLHLDYAGYVFDFEKNKNIHSELDLEDLTNIKITRYVRNPEAEQQYIAALQELGLNIINNAFFGLKAQEKDRYQNVEWLIENKQNIENKGFVLDYIGIENKKLQVAIPQIKSSNTLKNDWFDIEMTIICGSLSFHFFEILPHLKEGQRLFLLPNDSYFLIPSAWFTTYSSLARMAKVQDGMMRLPKSNFTIIDGLPELDHQLMTSSEVAFSPSTAVKAHLRPYQIEGAKWLFEHFCNGLGACLADDMGLGKTLQTLTTLTAVKEQIQTKEATVPMYDLFGNVVSNSQTFLKALIILPSSLIFNWYNEAKKFTPHFSVIQYSGADRKKLVKKLDKYDLIFTSYAIAQRDSAIFAKYHFNYLILDESQYIKNKNSETFKRINEIQAVNKISLSGTPIENSLNDLWSQMQFINPNLLGTFDFFVKNYKVPIEKNQDVQALLELKSLIKPFVLRRTKEQVLDDLPDKMEQIYYCDMEPDQAKMYEEEKSKARNYLLNLTDEKAGKLQIINTLMRLRQLSNHPKMIDANSELDSGKFLAVTQYIASLLKANQKTIVFSSFVSNLAFYEQWCLDHDVLYSKLTGQTKPKEREAAVKRFQEQEEIKLFFISLKAGGVGLNITKASYVLFLDPWWNPFAEAQGIGRAHRIGQENKVNVVRFISKNTVEEKIISLQETKKILSNSLLDDDFVSAEIEQNLDYILT</sequence>
<keyword evidence="4" id="KW-0723">Serine/threonine-protein kinase</keyword>
<proteinExistence type="predicted"/>
<dbReference type="Pfam" id="PF00271">
    <property type="entry name" value="Helicase_C"/>
    <property type="match status" value="1"/>
</dbReference>
<dbReference type="Gene3D" id="3.40.50.10810">
    <property type="entry name" value="Tandem AAA-ATPase domain"/>
    <property type="match status" value="1"/>
</dbReference>
<organism evidence="4 5">
    <name type="scientific">Flavobacterium branchiophilum</name>
    <dbReference type="NCBI Taxonomy" id="55197"/>
    <lineage>
        <taxon>Bacteria</taxon>
        <taxon>Pseudomonadati</taxon>
        <taxon>Bacteroidota</taxon>
        <taxon>Flavobacteriia</taxon>
        <taxon>Flavobacteriales</taxon>
        <taxon>Flavobacteriaceae</taxon>
        <taxon>Flavobacterium</taxon>
    </lineage>
</organism>
<dbReference type="SMART" id="SM00487">
    <property type="entry name" value="DEXDc"/>
    <property type="match status" value="1"/>
</dbReference>
<evidence type="ECO:0000259" key="2">
    <source>
        <dbReference type="PROSITE" id="PS51192"/>
    </source>
</evidence>
<comment type="caution">
    <text evidence="4">The sequence shown here is derived from an EMBL/GenBank/DDBJ whole genome shotgun (WGS) entry which is preliminary data.</text>
</comment>
<feature type="domain" description="Helicase C-terminal" evidence="3">
    <location>
        <begin position="800"/>
        <end position="956"/>
    </location>
</feature>
<dbReference type="AlphaFoldDB" id="A0A543G565"/>
<dbReference type="Proteomes" id="UP000320773">
    <property type="component" value="Unassembled WGS sequence"/>
</dbReference>
<keyword evidence="4" id="KW-0808">Transferase</keyword>
<dbReference type="CDD" id="cd18793">
    <property type="entry name" value="SF2_C_SNF"/>
    <property type="match status" value="1"/>
</dbReference>
<dbReference type="SUPFAM" id="SSF52540">
    <property type="entry name" value="P-loop containing nucleoside triphosphate hydrolases"/>
    <property type="match status" value="2"/>
</dbReference>
<dbReference type="RefSeq" id="WP_089081060.1">
    <property type="nucleotide sequence ID" value="NZ_VFPJ01000001.1"/>
</dbReference>
<dbReference type="PROSITE" id="PS51194">
    <property type="entry name" value="HELICASE_CTER"/>
    <property type="match status" value="1"/>
</dbReference>
<dbReference type="Pfam" id="PF00176">
    <property type="entry name" value="SNF2-rel_dom"/>
    <property type="match status" value="1"/>
</dbReference>
<keyword evidence="4" id="KW-0418">Kinase</keyword>
<accession>A0A543G565</accession>
<dbReference type="PANTHER" id="PTHR10799">
    <property type="entry name" value="SNF2/RAD54 HELICASE FAMILY"/>
    <property type="match status" value="1"/>
</dbReference>
<dbReference type="InterPro" id="IPR000330">
    <property type="entry name" value="SNF2_N"/>
</dbReference>
<dbReference type="SMART" id="SM00490">
    <property type="entry name" value="HELICc"/>
    <property type="match status" value="1"/>
</dbReference>
<gene>
    <name evidence="4" type="ORF">BC670_2127</name>
</gene>
<dbReference type="Gene3D" id="3.40.50.300">
    <property type="entry name" value="P-loop containing nucleotide triphosphate hydrolases"/>
    <property type="match status" value="1"/>
</dbReference>
<protein>
    <submittedName>
        <fullName evidence="4">Non-specific serine/threonine protein kinase</fullName>
    </submittedName>
</protein>
<dbReference type="PROSITE" id="PS51192">
    <property type="entry name" value="HELICASE_ATP_BIND_1"/>
    <property type="match status" value="1"/>
</dbReference>
<dbReference type="InterPro" id="IPR038718">
    <property type="entry name" value="SNF2-like_sf"/>
</dbReference>
<evidence type="ECO:0000259" key="3">
    <source>
        <dbReference type="PROSITE" id="PS51194"/>
    </source>
</evidence>
<dbReference type="InterPro" id="IPR014001">
    <property type="entry name" value="Helicase_ATP-bd"/>
</dbReference>
<dbReference type="EMBL" id="VFPJ01000001">
    <property type="protein sequence ID" value="TQM41185.1"/>
    <property type="molecule type" value="Genomic_DNA"/>
</dbReference>
<evidence type="ECO:0000313" key="5">
    <source>
        <dbReference type="Proteomes" id="UP000320773"/>
    </source>
</evidence>
<reference evidence="4 5" key="1">
    <citation type="submission" date="2019-06" db="EMBL/GenBank/DDBJ databases">
        <title>Genomic Encyclopedia of Archaeal and Bacterial Type Strains, Phase II (KMG-II): from individual species to whole genera.</title>
        <authorList>
            <person name="Goeker M."/>
        </authorList>
    </citation>
    <scope>NUCLEOTIDE SEQUENCE [LARGE SCALE GENOMIC DNA]</scope>
    <source>
        <strain evidence="4 5">DSM 24789</strain>
    </source>
</reference>
<feature type="domain" description="Helicase ATP-binding" evidence="2">
    <location>
        <begin position="498"/>
        <end position="678"/>
    </location>
</feature>
<evidence type="ECO:0000313" key="4">
    <source>
        <dbReference type="EMBL" id="TQM41185.1"/>
    </source>
</evidence>
<keyword evidence="1" id="KW-0378">Hydrolase</keyword>
<dbReference type="InterPro" id="IPR027417">
    <property type="entry name" value="P-loop_NTPase"/>
</dbReference>
<dbReference type="GO" id="GO:0005524">
    <property type="term" value="F:ATP binding"/>
    <property type="evidence" value="ECO:0007669"/>
    <property type="project" value="InterPro"/>
</dbReference>
<dbReference type="InterPro" id="IPR001650">
    <property type="entry name" value="Helicase_C-like"/>
</dbReference>
<evidence type="ECO:0000256" key="1">
    <source>
        <dbReference type="ARBA" id="ARBA00022801"/>
    </source>
</evidence>
<dbReference type="GO" id="GO:0004674">
    <property type="term" value="F:protein serine/threonine kinase activity"/>
    <property type="evidence" value="ECO:0007669"/>
    <property type="project" value="UniProtKB-KW"/>
</dbReference>
<dbReference type="InterPro" id="IPR049730">
    <property type="entry name" value="SNF2/RAD54-like_C"/>
</dbReference>
<name>A0A543G565_9FLAO</name>
<dbReference type="GO" id="GO:0016787">
    <property type="term" value="F:hydrolase activity"/>
    <property type="evidence" value="ECO:0007669"/>
    <property type="project" value="UniProtKB-KW"/>
</dbReference>